<dbReference type="EMBL" id="DSRU01000206">
    <property type="protein sequence ID" value="HFM98811.1"/>
    <property type="molecule type" value="Genomic_DNA"/>
</dbReference>
<dbReference type="InterPro" id="IPR050297">
    <property type="entry name" value="LipidA_mod_glycosyltrf_83"/>
</dbReference>
<evidence type="ECO:0000256" key="4">
    <source>
        <dbReference type="ARBA" id="ARBA00022679"/>
    </source>
</evidence>
<comment type="caution">
    <text evidence="10">The sequence shown here is derived from an EMBL/GenBank/DDBJ whole genome shotgun (WGS) entry which is preliminary data.</text>
</comment>
<dbReference type="PANTHER" id="PTHR33908:SF11">
    <property type="entry name" value="MEMBRANE PROTEIN"/>
    <property type="match status" value="1"/>
</dbReference>
<dbReference type="AlphaFoldDB" id="A0A7C3KFP1"/>
<feature type="transmembrane region" description="Helical" evidence="8">
    <location>
        <begin position="324"/>
        <end position="343"/>
    </location>
</feature>
<accession>A0A7C3KFP1</accession>
<keyword evidence="5 8" id="KW-0812">Transmembrane</keyword>
<dbReference type="GO" id="GO:0005886">
    <property type="term" value="C:plasma membrane"/>
    <property type="evidence" value="ECO:0007669"/>
    <property type="project" value="UniProtKB-SubCell"/>
</dbReference>
<keyword evidence="2" id="KW-1003">Cell membrane</keyword>
<evidence type="ECO:0000256" key="3">
    <source>
        <dbReference type="ARBA" id="ARBA00022676"/>
    </source>
</evidence>
<keyword evidence="6 8" id="KW-1133">Transmembrane helix</keyword>
<feature type="transmembrane region" description="Helical" evidence="8">
    <location>
        <begin position="123"/>
        <end position="140"/>
    </location>
</feature>
<feature type="transmembrane region" description="Helical" evidence="8">
    <location>
        <begin position="88"/>
        <end position="111"/>
    </location>
</feature>
<dbReference type="InterPro" id="IPR038731">
    <property type="entry name" value="RgtA/B/C-like"/>
</dbReference>
<evidence type="ECO:0000313" key="10">
    <source>
        <dbReference type="EMBL" id="HFM98811.1"/>
    </source>
</evidence>
<proteinExistence type="predicted"/>
<keyword evidence="7 8" id="KW-0472">Membrane</keyword>
<evidence type="ECO:0000256" key="6">
    <source>
        <dbReference type="ARBA" id="ARBA00022989"/>
    </source>
</evidence>
<feature type="domain" description="Glycosyltransferase RgtA/B/C/D-like" evidence="9">
    <location>
        <begin position="74"/>
        <end position="229"/>
    </location>
</feature>
<dbReference type="Pfam" id="PF13231">
    <property type="entry name" value="PMT_2"/>
    <property type="match status" value="1"/>
</dbReference>
<feature type="transmembrane region" description="Helical" evidence="8">
    <location>
        <begin position="301"/>
        <end position="318"/>
    </location>
</feature>
<evidence type="ECO:0000256" key="7">
    <source>
        <dbReference type="ARBA" id="ARBA00023136"/>
    </source>
</evidence>
<keyword evidence="3" id="KW-0328">Glycosyltransferase</keyword>
<evidence type="ECO:0000256" key="5">
    <source>
        <dbReference type="ARBA" id="ARBA00022692"/>
    </source>
</evidence>
<feature type="transmembrane region" description="Helical" evidence="8">
    <location>
        <begin position="422"/>
        <end position="445"/>
    </location>
</feature>
<evidence type="ECO:0000256" key="2">
    <source>
        <dbReference type="ARBA" id="ARBA00022475"/>
    </source>
</evidence>
<dbReference type="GO" id="GO:0009103">
    <property type="term" value="P:lipopolysaccharide biosynthetic process"/>
    <property type="evidence" value="ECO:0007669"/>
    <property type="project" value="UniProtKB-ARBA"/>
</dbReference>
<feature type="transmembrane region" description="Helical" evidence="8">
    <location>
        <begin position="218"/>
        <end position="236"/>
    </location>
</feature>
<dbReference type="GO" id="GO:0016763">
    <property type="term" value="F:pentosyltransferase activity"/>
    <property type="evidence" value="ECO:0007669"/>
    <property type="project" value="TreeGrafter"/>
</dbReference>
<feature type="transmembrane region" description="Helical" evidence="8">
    <location>
        <begin position="173"/>
        <end position="206"/>
    </location>
</feature>
<name>A0A7C3KFP1_9CYAN</name>
<organism evidence="10">
    <name type="scientific">Oscillatoriales cyanobacterium SpSt-418</name>
    <dbReference type="NCBI Taxonomy" id="2282169"/>
    <lineage>
        <taxon>Bacteria</taxon>
        <taxon>Bacillati</taxon>
        <taxon>Cyanobacteriota</taxon>
        <taxon>Cyanophyceae</taxon>
        <taxon>Oscillatoriophycideae</taxon>
        <taxon>Oscillatoriales</taxon>
    </lineage>
</organism>
<evidence type="ECO:0000256" key="8">
    <source>
        <dbReference type="SAM" id="Phobius"/>
    </source>
</evidence>
<dbReference type="PANTHER" id="PTHR33908">
    <property type="entry name" value="MANNOSYLTRANSFERASE YKCB-RELATED"/>
    <property type="match status" value="1"/>
</dbReference>
<sequence length="537" mass="60079">MKISSFSTDQPLFAKIRSFLSNPYVSLVVWFLPLLLAAGESSLMAHDEGLYARRARQMFETGNWLTPDGSAHHKTPGIYWLIAASYKVFGVSAASARFPSLIAGMLSVLLLYNIADRLIGRRLAWLAAAILSVSFLWLQYSRLGTPDVTTICLVLVGIWSLLKAEQQPKWRPLLGFVAGFSFAVGFLIRSFMVVLPAIALLPYLITQHKHHRHLTNPMLYLGGLVGSLPSLIWFWLSWQQYGSDGAARPLQFVWRLAADEREGNGLLFYLGDIAMKSFPWGILAILGGWLAWRWNDRRDRWLLVGAPASMLLILTLFPTRLSHYSLGIYPFLALLAAIALDWLGQAWLQPANPALKWARRSVWLLGAIALLLLIAGIVGRFALPALYVSWSTVAIVLGLGWLILPGFLLWKQRQARLPVMQKNWLAGWLMPLWVALFVAGLSGLLGDYNPEVRQFLQQPAVATILKQYPINFVDVGGKTGVLLNFYTPQRGAELDDDEPLPVGYAWIRENAAKKLTQPHRVVGSMKGWQLIEVTVTQ</sequence>
<feature type="transmembrane region" description="Helical" evidence="8">
    <location>
        <begin position="363"/>
        <end position="383"/>
    </location>
</feature>
<feature type="transmembrane region" description="Helical" evidence="8">
    <location>
        <begin position="277"/>
        <end position="294"/>
    </location>
</feature>
<reference evidence="10" key="1">
    <citation type="journal article" date="2020" name="mSystems">
        <title>Genome- and Community-Level Interaction Insights into Carbon Utilization and Element Cycling Functions of Hydrothermarchaeota in Hydrothermal Sediment.</title>
        <authorList>
            <person name="Zhou Z."/>
            <person name="Liu Y."/>
            <person name="Xu W."/>
            <person name="Pan J."/>
            <person name="Luo Z.H."/>
            <person name="Li M."/>
        </authorList>
    </citation>
    <scope>NUCLEOTIDE SEQUENCE [LARGE SCALE GENOMIC DNA]</scope>
    <source>
        <strain evidence="10">SpSt-418</strain>
    </source>
</reference>
<gene>
    <name evidence="10" type="ORF">ENR64_13840</name>
</gene>
<keyword evidence="4 10" id="KW-0808">Transferase</keyword>
<comment type="subcellular location">
    <subcellularLocation>
        <location evidence="1">Cell membrane</location>
        <topology evidence="1">Multi-pass membrane protein</topology>
    </subcellularLocation>
</comment>
<evidence type="ECO:0000259" key="9">
    <source>
        <dbReference type="Pfam" id="PF13231"/>
    </source>
</evidence>
<evidence type="ECO:0000256" key="1">
    <source>
        <dbReference type="ARBA" id="ARBA00004651"/>
    </source>
</evidence>
<feature type="transmembrane region" description="Helical" evidence="8">
    <location>
        <begin position="389"/>
        <end position="410"/>
    </location>
</feature>
<protein>
    <submittedName>
        <fullName evidence="10">Phospholipid carrier-dependent glycosyltransferase</fullName>
    </submittedName>
</protein>